<evidence type="ECO:0000256" key="7">
    <source>
        <dbReference type="SAM" id="Phobius"/>
    </source>
</evidence>
<feature type="active site" description="Charge relay system" evidence="5">
    <location>
        <position position="272"/>
    </location>
</feature>
<keyword evidence="2 5" id="KW-0645">Protease</keyword>
<gene>
    <name evidence="9" type="ORF">CUT44_12020</name>
</gene>
<evidence type="ECO:0000256" key="6">
    <source>
        <dbReference type="SAM" id="MobiDB-lite"/>
    </source>
</evidence>
<evidence type="ECO:0000256" key="3">
    <source>
        <dbReference type="ARBA" id="ARBA00022801"/>
    </source>
</evidence>
<evidence type="ECO:0000256" key="2">
    <source>
        <dbReference type="ARBA" id="ARBA00022670"/>
    </source>
</evidence>
<evidence type="ECO:0000256" key="4">
    <source>
        <dbReference type="ARBA" id="ARBA00022825"/>
    </source>
</evidence>
<feature type="domain" description="Peptidase S8/S53" evidence="8">
    <location>
        <begin position="82"/>
        <end position="320"/>
    </location>
</feature>
<comment type="similarity">
    <text evidence="1 5">Belongs to the peptidase S8 family.</text>
</comment>
<evidence type="ECO:0000259" key="8">
    <source>
        <dbReference type="Pfam" id="PF00082"/>
    </source>
</evidence>
<dbReference type="InterPro" id="IPR015500">
    <property type="entry name" value="Peptidase_S8_subtilisin-rel"/>
</dbReference>
<evidence type="ECO:0000256" key="5">
    <source>
        <dbReference type="PROSITE-ProRule" id="PRU01240"/>
    </source>
</evidence>
<feature type="compositionally biased region" description="Basic and acidic residues" evidence="6">
    <location>
        <begin position="369"/>
        <end position="386"/>
    </location>
</feature>
<name>A0A2M8LZM3_9ACTN</name>
<dbReference type="EMBL" id="PGGW01000040">
    <property type="protein sequence ID" value="PJE97408.1"/>
    <property type="molecule type" value="Genomic_DNA"/>
</dbReference>
<feature type="active site" description="Charge relay system" evidence="5">
    <location>
        <position position="124"/>
    </location>
</feature>
<keyword evidence="7" id="KW-0472">Membrane</keyword>
<feature type="region of interest" description="Disordered" evidence="6">
    <location>
        <begin position="353"/>
        <end position="398"/>
    </location>
</feature>
<keyword evidence="7" id="KW-1133">Transmembrane helix</keyword>
<dbReference type="SUPFAM" id="SSF52743">
    <property type="entry name" value="Subtilisin-like"/>
    <property type="match status" value="1"/>
</dbReference>
<dbReference type="Gene3D" id="3.40.50.200">
    <property type="entry name" value="Peptidase S8/S53 domain"/>
    <property type="match status" value="1"/>
</dbReference>
<keyword evidence="7" id="KW-0812">Transmembrane</keyword>
<evidence type="ECO:0000313" key="10">
    <source>
        <dbReference type="Proteomes" id="UP000230407"/>
    </source>
</evidence>
<dbReference type="PROSITE" id="PS51892">
    <property type="entry name" value="SUBTILASE"/>
    <property type="match status" value="1"/>
</dbReference>
<feature type="transmembrane region" description="Helical" evidence="7">
    <location>
        <begin position="399"/>
        <end position="421"/>
    </location>
</feature>
<dbReference type="InterPro" id="IPR036852">
    <property type="entry name" value="Peptidase_S8/S53_dom_sf"/>
</dbReference>
<dbReference type="PANTHER" id="PTHR43806">
    <property type="entry name" value="PEPTIDASE S8"/>
    <property type="match status" value="1"/>
</dbReference>
<sequence length="425" mass="44651">MDSRTAERGATSHRLTPEKAHCFMRSYILSPQRRALSTAILLAVMLVPLGFFSAPAVADVKPHEQWYLNAMKAPELWKVTKGKGMTVAVIDSGVNPTPGLGDRLLPGKSFVPEDPDAREDVGGHGTDMAALIAGSGAANSLRGLAPEAKILPLRTHIKTEFITSWDKTLVNAIRYAARSEAKIINISQGLGTLDYETLLEMQDAINEANDRGKIIFASSGNDGKKVEKSEYPSILPGVVTVGAVGEDGKVANFSNYGPHLALSAPGDPGGTSQAAAIASASAALIWSEHPDWTNHQVLRVMIETTGRSMRGEKPSMYLGHGIVRPAQVLVDGDGDPGPADKSPLFSKYFASLEASKSPSPETDDGTDAGDAKNSDDSSTDSGKEQDAAPEESGSSGTPWLAIGIGAAALVVVAATSGVITVRRRA</sequence>
<dbReference type="InterPro" id="IPR000209">
    <property type="entry name" value="Peptidase_S8/S53_dom"/>
</dbReference>
<feature type="active site" description="Charge relay system" evidence="5">
    <location>
        <position position="91"/>
    </location>
</feature>
<dbReference type="GO" id="GO:0006508">
    <property type="term" value="P:proteolysis"/>
    <property type="evidence" value="ECO:0007669"/>
    <property type="project" value="UniProtKB-KW"/>
</dbReference>
<accession>A0A2M8LZM3</accession>
<dbReference type="AlphaFoldDB" id="A0A2M8LZM3"/>
<dbReference type="PANTHER" id="PTHR43806:SF11">
    <property type="entry name" value="CEREVISIN-RELATED"/>
    <property type="match status" value="1"/>
</dbReference>
<dbReference type="InterPro" id="IPR050131">
    <property type="entry name" value="Peptidase_S8_subtilisin-like"/>
</dbReference>
<dbReference type="GO" id="GO:0004252">
    <property type="term" value="F:serine-type endopeptidase activity"/>
    <property type="evidence" value="ECO:0007669"/>
    <property type="project" value="UniProtKB-UniRule"/>
</dbReference>
<evidence type="ECO:0000313" key="9">
    <source>
        <dbReference type="EMBL" id="PJE97408.1"/>
    </source>
</evidence>
<evidence type="ECO:0000256" key="1">
    <source>
        <dbReference type="ARBA" id="ARBA00011073"/>
    </source>
</evidence>
<reference evidence="9 10" key="1">
    <citation type="submission" date="2017-11" db="EMBL/GenBank/DDBJ databases">
        <title>Streptomyces carmine sp. nov., a novel actinomycete isolated from Sophora alopecuroides in Xinjiang, China.</title>
        <authorList>
            <person name="Wang Y."/>
            <person name="Luo X."/>
            <person name="Wan C."/>
            <person name="Zhang L."/>
        </authorList>
    </citation>
    <scope>NUCLEOTIDE SEQUENCE [LARGE SCALE GENOMIC DNA]</scope>
    <source>
        <strain evidence="9 10">TRM SA0054</strain>
    </source>
</reference>
<dbReference type="PRINTS" id="PR00723">
    <property type="entry name" value="SUBTILISIN"/>
</dbReference>
<dbReference type="Proteomes" id="UP000230407">
    <property type="component" value="Unassembled WGS sequence"/>
</dbReference>
<proteinExistence type="inferred from homology"/>
<dbReference type="Pfam" id="PF00082">
    <property type="entry name" value="Peptidase_S8"/>
    <property type="match status" value="1"/>
</dbReference>
<comment type="caution">
    <text evidence="9">The sequence shown here is derived from an EMBL/GenBank/DDBJ whole genome shotgun (WGS) entry which is preliminary data.</text>
</comment>
<protein>
    <submittedName>
        <fullName evidence="9">Serine protease</fullName>
    </submittedName>
</protein>
<keyword evidence="10" id="KW-1185">Reference proteome</keyword>
<keyword evidence="3 5" id="KW-0378">Hydrolase</keyword>
<organism evidence="9 10">
    <name type="scientific">Streptomyces carminius</name>
    <dbReference type="NCBI Taxonomy" id="2665496"/>
    <lineage>
        <taxon>Bacteria</taxon>
        <taxon>Bacillati</taxon>
        <taxon>Actinomycetota</taxon>
        <taxon>Actinomycetes</taxon>
        <taxon>Kitasatosporales</taxon>
        <taxon>Streptomycetaceae</taxon>
        <taxon>Streptomyces</taxon>
    </lineage>
</organism>
<keyword evidence="4 5" id="KW-0720">Serine protease</keyword>